<dbReference type="Pfam" id="PF13245">
    <property type="entry name" value="AAA_19"/>
    <property type="match status" value="1"/>
</dbReference>
<keyword evidence="3 7" id="KW-0347">Helicase</keyword>
<proteinExistence type="predicted"/>
<evidence type="ECO:0000256" key="3">
    <source>
        <dbReference type="ARBA" id="ARBA00022806"/>
    </source>
</evidence>
<comment type="caution">
    <text evidence="7">The sequence shown here is derived from an EMBL/GenBank/DDBJ whole genome shotgun (WGS) entry which is preliminary data.</text>
</comment>
<feature type="domain" description="UvrD-like helicase C-terminal" evidence="6">
    <location>
        <begin position="344"/>
        <end position="553"/>
    </location>
</feature>
<keyword evidence="8" id="KW-1185">Reference proteome</keyword>
<dbReference type="InterPro" id="IPR027417">
    <property type="entry name" value="P-loop_NTPase"/>
</dbReference>
<evidence type="ECO:0000256" key="2">
    <source>
        <dbReference type="ARBA" id="ARBA00022801"/>
    </source>
</evidence>
<organism evidence="7 8">
    <name type="scientific">Escherichia whittamii</name>
    <dbReference type="NCBI Taxonomy" id="2762229"/>
    <lineage>
        <taxon>Bacteria</taxon>
        <taxon>Pseudomonadati</taxon>
        <taxon>Pseudomonadota</taxon>
        <taxon>Gammaproteobacteria</taxon>
        <taxon>Enterobacterales</taxon>
        <taxon>Enterobacteriaceae</taxon>
        <taxon>Escherichia</taxon>
    </lineage>
</organism>
<dbReference type="Pfam" id="PF13361">
    <property type="entry name" value="UvrD_C"/>
    <property type="match status" value="1"/>
</dbReference>
<keyword evidence="1" id="KW-0547">Nucleotide-binding</keyword>
<dbReference type="SUPFAM" id="SSF52540">
    <property type="entry name" value="P-loop containing nucleoside triphosphate hydrolases"/>
    <property type="match status" value="1"/>
</dbReference>
<gene>
    <name evidence="7" type="ORF">H9644_05340</name>
</gene>
<dbReference type="PANTHER" id="PTHR11070">
    <property type="entry name" value="UVRD / RECB / PCRA DNA HELICASE FAMILY MEMBER"/>
    <property type="match status" value="1"/>
</dbReference>
<evidence type="ECO:0000256" key="5">
    <source>
        <dbReference type="ARBA" id="ARBA00034923"/>
    </source>
</evidence>
<evidence type="ECO:0000313" key="7">
    <source>
        <dbReference type="EMBL" id="MBD7972458.1"/>
    </source>
</evidence>
<name>A0ABR8T9L8_9ESCH</name>
<dbReference type="EMBL" id="JACSQI010000002">
    <property type="protein sequence ID" value="MBD7972458.1"/>
    <property type="molecule type" value="Genomic_DNA"/>
</dbReference>
<dbReference type="Proteomes" id="UP000605603">
    <property type="component" value="Unassembled WGS sequence"/>
</dbReference>
<keyword evidence="4" id="KW-0067">ATP-binding</keyword>
<sequence>MPEINSPAEAASQRALESMYTCLSEGQSFRLEAGAGAGKTYSLIKALRFLIERNKDLFEKRSQQIACITFTNVAKDEIVARTDRSPIVFCDTNHAFCWSLISSFQKPLRELIETMPAWIEKLEEVDGSLGNRSVEYNLGHRSIRDHRITLHHDDVLSLTISLMEHEKFRRVIAERFPIILVDEYQDTDKNWVEAIKRHFLGQTRAPLFGFFGDHWQKIYGGGCGKLEHQDVVEIGKEANFRSDKIIVDALNRMRPELSQCVKDPEAVGLVRVFHTNNWQGVRQKGVHWSGDLPLSEGQATLERVKTTLQQDGWDFSPNHTKILMLTHRLLANQQGYSNIVATFRYNESFTKKEHEHIAFFVDKLEPACDAFAARKYGEMFNALGGTTPLLRRHSDKVSWHNVMTQLLALRETSSIGEVIEFIRAQRKPRLPDKVEKLEQELLHFDRTADVEMPRRLKELEKLKNISYSEVRSLRRYLDGHSPFETKHGVKGAEFENVLVVVGRGWNQYNFGEMLEFAGAQMIPADKQDSFERNRNLFYVACSRPQKRLAILFTQALSPAALATLGNWFGADTIIPTP</sequence>
<reference evidence="7 8" key="1">
    <citation type="submission" date="2020-08" db="EMBL/GenBank/DDBJ databases">
        <title>A Genomic Blueprint of the Chicken Gut Microbiome.</title>
        <authorList>
            <person name="Gilroy R."/>
            <person name="Ravi A."/>
            <person name="Getino M."/>
            <person name="Pursley I."/>
            <person name="Horton D.L."/>
            <person name="Alikhan N.-F."/>
            <person name="Baker D."/>
            <person name="Gharbi K."/>
            <person name="Hall N."/>
            <person name="Watson M."/>
            <person name="Adriaenssens E.M."/>
            <person name="Foster-Nyarko E."/>
            <person name="Jarju S."/>
            <person name="Secka A."/>
            <person name="Antonio M."/>
            <person name="Oren A."/>
            <person name="Chaudhuri R."/>
            <person name="La Ragione R.M."/>
            <person name="Hildebrand F."/>
            <person name="Pallen M.J."/>
        </authorList>
    </citation>
    <scope>NUCLEOTIDE SEQUENCE [LARGE SCALE GENOMIC DNA]</scope>
    <source>
        <strain evidence="7 8">Sa2BVA5</strain>
    </source>
</reference>
<accession>A0ABR8T9L8</accession>
<evidence type="ECO:0000259" key="6">
    <source>
        <dbReference type="Pfam" id="PF13361"/>
    </source>
</evidence>
<dbReference type="PANTHER" id="PTHR11070:SF2">
    <property type="entry name" value="ATP-DEPENDENT DNA HELICASE SRS2"/>
    <property type="match status" value="1"/>
</dbReference>
<dbReference type="Gene3D" id="3.40.50.300">
    <property type="entry name" value="P-loop containing nucleotide triphosphate hydrolases"/>
    <property type="match status" value="2"/>
</dbReference>
<dbReference type="InterPro" id="IPR014017">
    <property type="entry name" value="DNA_helicase_UvrD-like_C"/>
</dbReference>
<dbReference type="InterPro" id="IPR000212">
    <property type="entry name" value="DNA_helicase_UvrD/REP"/>
</dbReference>
<keyword evidence="2" id="KW-0378">Hydrolase</keyword>
<dbReference type="GO" id="GO:0004386">
    <property type="term" value="F:helicase activity"/>
    <property type="evidence" value="ECO:0007669"/>
    <property type="project" value="UniProtKB-KW"/>
</dbReference>
<evidence type="ECO:0000256" key="1">
    <source>
        <dbReference type="ARBA" id="ARBA00022741"/>
    </source>
</evidence>
<evidence type="ECO:0000313" key="8">
    <source>
        <dbReference type="Proteomes" id="UP000605603"/>
    </source>
</evidence>
<dbReference type="RefSeq" id="WP_105289030.1">
    <property type="nucleotide sequence ID" value="NZ_JACSQI010000002.1"/>
</dbReference>
<evidence type="ECO:0000256" key="4">
    <source>
        <dbReference type="ARBA" id="ARBA00022840"/>
    </source>
</evidence>
<protein>
    <recommendedName>
        <fullName evidence="5">DNA 3'-5' helicase II</fullName>
    </recommendedName>
</protein>